<dbReference type="KEGG" id="hcz:G9Q37_12065"/>
<dbReference type="RefSeq" id="WP_166227430.1">
    <property type="nucleotide sequence ID" value="NZ_CP049989.1"/>
</dbReference>
<dbReference type="Proteomes" id="UP000503162">
    <property type="component" value="Chromosome"/>
</dbReference>
<organism evidence="1 2">
    <name type="scientific">Hydrogenophaga crocea</name>
    <dbReference type="NCBI Taxonomy" id="2716225"/>
    <lineage>
        <taxon>Bacteria</taxon>
        <taxon>Pseudomonadati</taxon>
        <taxon>Pseudomonadota</taxon>
        <taxon>Betaproteobacteria</taxon>
        <taxon>Burkholderiales</taxon>
        <taxon>Comamonadaceae</taxon>
        <taxon>Hydrogenophaga</taxon>
    </lineage>
</organism>
<reference evidence="1 2" key="1">
    <citation type="submission" date="2020-03" db="EMBL/GenBank/DDBJ databases">
        <title>Hydrogenophaga sp. nov. isolated from cyanobacterial mat.</title>
        <authorList>
            <person name="Thorat V."/>
            <person name="Kirdat K."/>
            <person name="Tiwarekar B."/>
            <person name="Costa E.D."/>
            <person name="Yadav A."/>
        </authorList>
    </citation>
    <scope>NUCLEOTIDE SEQUENCE [LARGE SCALE GENOMIC DNA]</scope>
    <source>
        <strain evidence="1 2">BA0156</strain>
    </source>
</reference>
<proteinExistence type="predicted"/>
<dbReference type="EMBL" id="CP049989">
    <property type="protein sequence ID" value="QIM52828.1"/>
    <property type="molecule type" value="Genomic_DNA"/>
</dbReference>
<accession>A0A6G8IIE8</accession>
<keyword evidence="2" id="KW-1185">Reference proteome</keyword>
<evidence type="ECO:0000313" key="2">
    <source>
        <dbReference type="Proteomes" id="UP000503162"/>
    </source>
</evidence>
<sequence length="138" mass="15232">MTRKDKEERGLAGAISRGRAAREAWVQDGVLVSREQFADRWGVSVEELAQMVAKGELFELEVQGQMWMPAVLLEVSKEAVVEVNRALTWAGVDAATALVFWHRRHGALGETTVVDALRTGGLMLVVQTAHLVARQVPR</sequence>
<dbReference type="AlphaFoldDB" id="A0A6G8IIE8"/>
<evidence type="ECO:0000313" key="1">
    <source>
        <dbReference type="EMBL" id="QIM52828.1"/>
    </source>
</evidence>
<name>A0A6G8IIE8_9BURK</name>
<protein>
    <submittedName>
        <fullName evidence="1">Uncharacterized protein</fullName>
    </submittedName>
</protein>
<gene>
    <name evidence="1" type="ORF">G9Q37_12065</name>
</gene>